<protein>
    <submittedName>
        <fullName evidence="1">Uncharacterized protein</fullName>
    </submittedName>
</protein>
<gene>
    <name evidence="1" type="ORF">MRB53_023598</name>
</gene>
<dbReference type="Proteomes" id="UP001234297">
    <property type="component" value="Chromosome 7"/>
</dbReference>
<organism evidence="1 2">
    <name type="scientific">Persea americana</name>
    <name type="common">Avocado</name>
    <dbReference type="NCBI Taxonomy" id="3435"/>
    <lineage>
        <taxon>Eukaryota</taxon>
        <taxon>Viridiplantae</taxon>
        <taxon>Streptophyta</taxon>
        <taxon>Embryophyta</taxon>
        <taxon>Tracheophyta</taxon>
        <taxon>Spermatophyta</taxon>
        <taxon>Magnoliopsida</taxon>
        <taxon>Magnoliidae</taxon>
        <taxon>Laurales</taxon>
        <taxon>Lauraceae</taxon>
        <taxon>Persea</taxon>
    </lineage>
</organism>
<sequence length="66" mass="7099">MAVAVAKNAAKGIAETQNVGSDVEPVKEGEEVEKSVDGEEVETDEDKRRKSALDKLEKTSDDSMFG</sequence>
<keyword evidence="2" id="KW-1185">Reference proteome</keyword>
<dbReference type="EMBL" id="CM056815">
    <property type="protein sequence ID" value="KAJ8630275.1"/>
    <property type="molecule type" value="Genomic_DNA"/>
</dbReference>
<name>A0ACC2LAK4_PERAE</name>
<accession>A0ACC2LAK4</accession>
<reference evidence="1 2" key="1">
    <citation type="journal article" date="2022" name="Hortic Res">
        <title>A haplotype resolved chromosomal level avocado genome allows analysis of novel avocado genes.</title>
        <authorList>
            <person name="Nath O."/>
            <person name="Fletcher S.J."/>
            <person name="Hayward A."/>
            <person name="Shaw L.M."/>
            <person name="Masouleh A.K."/>
            <person name="Furtado A."/>
            <person name="Henry R.J."/>
            <person name="Mitter N."/>
        </authorList>
    </citation>
    <scope>NUCLEOTIDE SEQUENCE [LARGE SCALE GENOMIC DNA]</scope>
    <source>
        <strain evidence="2">cv. Hass</strain>
    </source>
</reference>
<evidence type="ECO:0000313" key="1">
    <source>
        <dbReference type="EMBL" id="KAJ8630275.1"/>
    </source>
</evidence>
<evidence type="ECO:0000313" key="2">
    <source>
        <dbReference type="Proteomes" id="UP001234297"/>
    </source>
</evidence>
<comment type="caution">
    <text evidence="1">The sequence shown here is derived from an EMBL/GenBank/DDBJ whole genome shotgun (WGS) entry which is preliminary data.</text>
</comment>
<proteinExistence type="predicted"/>